<feature type="domain" description="Gfo/Idh/MocA-like oxidoreductase bacterial type C-terminal" evidence="2">
    <location>
        <begin position="193"/>
        <end position="269"/>
    </location>
</feature>
<name>A0A5C6FT11_9PLAN</name>
<reference evidence="3 4" key="1">
    <citation type="submission" date="2019-02" db="EMBL/GenBank/DDBJ databases">
        <title>Deep-cultivation of Planctomycetes and their phenomic and genomic characterization uncovers novel biology.</title>
        <authorList>
            <person name="Wiegand S."/>
            <person name="Jogler M."/>
            <person name="Boedeker C."/>
            <person name="Pinto D."/>
            <person name="Vollmers J."/>
            <person name="Rivas-Marin E."/>
            <person name="Kohn T."/>
            <person name="Peeters S.H."/>
            <person name="Heuer A."/>
            <person name="Rast P."/>
            <person name="Oberbeckmann S."/>
            <person name="Bunk B."/>
            <person name="Jeske O."/>
            <person name="Meyerdierks A."/>
            <person name="Storesund J.E."/>
            <person name="Kallscheuer N."/>
            <person name="Luecker S."/>
            <person name="Lage O.M."/>
            <person name="Pohl T."/>
            <person name="Merkel B.J."/>
            <person name="Hornburger P."/>
            <person name="Mueller R.-W."/>
            <person name="Bruemmer F."/>
            <person name="Labrenz M."/>
            <person name="Spormann A.M."/>
            <person name="Op Den Camp H."/>
            <person name="Overmann J."/>
            <person name="Amann R."/>
            <person name="Jetten M.S.M."/>
            <person name="Mascher T."/>
            <person name="Medema M.H."/>
            <person name="Devos D.P."/>
            <person name="Kaster A.-K."/>
            <person name="Ovreas L."/>
            <person name="Rohde M."/>
            <person name="Galperin M.Y."/>
            <person name="Jogler C."/>
        </authorList>
    </citation>
    <scope>NUCLEOTIDE SEQUENCE [LARGE SCALE GENOMIC DNA]</scope>
    <source>
        <strain evidence="3 4">V7</strain>
    </source>
</reference>
<evidence type="ECO:0000313" key="4">
    <source>
        <dbReference type="Proteomes" id="UP000316476"/>
    </source>
</evidence>
<gene>
    <name evidence="3" type="primary">afr_1</name>
    <name evidence="3" type="ORF">V7x_01540</name>
</gene>
<accession>A0A5C6FT11</accession>
<dbReference type="InterPro" id="IPR000683">
    <property type="entry name" value="Gfo/Idh/MocA-like_OxRdtase_N"/>
</dbReference>
<dbReference type="GO" id="GO:0000166">
    <property type="term" value="F:nucleotide binding"/>
    <property type="evidence" value="ECO:0007669"/>
    <property type="project" value="InterPro"/>
</dbReference>
<dbReference type="Proteomes" id="UP000316476">
    <property type="component" value="Unassembled WGS sequence"/>
</dbReference>
<dbReference type="Gene3D" id="3.30.360.10">
    <property type="entry name" value="Dihydrodipicolinate Reductase, domain 2"/>
    <property type="match status" value="1"/>
</dbReference>
<evidence type="ECO:0000259" key="2">
    <source>
        <dbReference type="Pfam" id="PF19051"/>
    </source>
</evidence>
<keyword evidence="3" id="KW-0560">Oxidoreductase</keyword>
<dbReference type="PROSITE" id="PS51318">
    <property type="entry name" value="TAT"/>
    <property type="match status" value="1"/>
</dbReference>
<feature type="domain" description="Gfo/Idh/MocA-like oxidoreductase N-terminal" evidence="1">
    <location>
        <begin position="38"/>
        <end position="164"/>
    </location>
</feature>
<sequence>MEFNNRRQFVKTAVAASTIAAVHSSTAPAKADSPNGTIRVAVVGLGGRGRRSLCVALRELSEQNVQIVAMSDVNEKRMNDAADEHEMLTGKRPKTAVDMRSFLKDDDIDAVVLATPNHWHALQTIWCCQAGKDVYVEKPASHNLTEGRLMIEAARKYERMVQVGTQCRTSEKIRDGIAKLNEGVIGRVYSARAIAFKFRAGGKHQYSAPPAHLNWDLWVGPAPQSDYDQLAIGRWRYMREYGNGQIGDQGVHQLDIVRWGLGLDTHPSRMQCMTVSNFRPTSDEDTGGQQVMACTYAGKDEGRDMMVQFETRDGYTNDEAGMGTTYPFVDHKNVVGVIFLGTEGYMVIPDYSSYHTFLGPKREPGPSDSVPGAPMMDADHVKNWLDVIRSRKYTDLFADIAEGHLSASICHLANASSDVGRTLTFDADSEMFEGDSEANRLLTREYRSPYVLPESI</sequence>
<dbReference type="SUPFAM" id="SSF55347">
    <property type="entry name" value="Glyceraldehyde-3-phosphate dehydrogenase-like, C-terminal domain"/>
    <property type="match status" value="1"/>
</dbReference>
<dbReference type="Pfam" id="PF01408">
    <property type="entry name" value="GFO_IDH_MocA"/>
    <property type="match status" value="1"/>
</dbReference>
<dbReference type="SUPFAM" id="SSF51735">
    <property type="entry name" value="NAD(P)-binding Rossmann-fold domains"/>
    <property type="match status" value="1"/>
</dbReference>
<dbReference type="RefSeq" id="WP_146410264.1">
    <property type="nucleotide sequence ID" value="NZ_SJPZ01000001.1"/>
</dbReference>
<feature type="domain" description="Gfo/Idh/MocA-like oxidoreductase bacterial type C-terminal" evidence="2">
    <location>
        <begin position="379"/>
        <end position="451"/>
    </location>
</feature>
<dbReference type="InterPro" id="IPR050463">
    <property type="entry name" value="Gfo/Idh/MocA_oxidrdct_glycsds"/>
</dbReference>
<dbReference type="EC" id="1.1.1.292" evidence="3"/>
<dbReference type="InterPro" id="IPR006311">
    <property type="entry name" value="TAT_signal"/>
</dbReference>
<evidence type="ECO:0000259" key="1">
    <source>
        <dbReference type="Pfam" id="PF01408"/>
    </source>
</evidence>
<evidence type="ECO:0000313" key="3">
    <source>
        <dbReference type="EMBL" id="TWU64610.1"/>
    </source>
</evidence>
<dbReference type="PANTHER" id="PTHR43818:SF5">
    <property type="entry name" value="OXIDOREDUCTASE FAMILY PROTEIN"/>
    <property type="match status" value="1"/>
</dbReference>
<proteinExistence type="predicted"/>
<dbReference type="InterPro" id="IPR036291">
    <property type="entry name" value="NAD(P)-bd_dom_sf"/>
</dbReference>
<dbReference type="GO" id="GO:0033712">
    <property type="term" value="F:1,5-anhydro-D-fructose reductase (1,5-anhydro-D-mannitol-forming) activity"/>
    <property type="evidence" value="ECO:0007669"/>
    <property type="project" value="UniProtKB-EC"/>
</dbReference>
<dbReference type="PANTHER" id="PTHR43818">
    <property type="entry name" value="BCDNA.GH03377"/>
    <property type="match status" value="1"/>
</dbReference>
<organism evidence="3 4">
    <name type="scientific">Crateriforma conspicua</name>
    <dbReference type="NCBI Taxonomy" id="2527996"/>
    <lineage>
        <taxon>Bacteria</taxon>
        <taxon>Pseudomonadati</taxon>
        <taxon>Planctomycetota</taxon>
        <taxon>Planctomycetia</taxon>
        <taxon>Planctomycetales</taxon>
        <taxon>Planctomycetaceae</taxon>
        <taxon>Crateriforma</taxon>
    </lineage>
</organism>
<protein>
    <submittedName>
        <fullName evidence="3">1,5-anhydro-D-fructose reductase</fullName>
        <ecNumber evidence="3">1.1.1.292</ecNumber>
    </submittedName>
</protein>
<comment type="caution">
    <text evidence="3">The sequence shown here is derived from an EMBL/GenBank/DDBJ whole genome shotgun (WGS) entry which is preliminary data.</text>
</comment>
<dbReference type="AlphaFoldDB" id="A0A5C6FT11"/>
<dbReference type="Pfam" id="PF19051">
    <property type="entry name" value="GFO_IDH_MocA_C2"/>
    <property type="match status" value="2"/>
</dbReference>
<dbReference type="InterPro" id="IPR043906">
    <property type="entry name" value="Gfo/Idh/MocA_OxRdtase_bact_C"/>
</dbReference>
<dbReference type="OrthoDB" id="9788246at2"/>
<dbReference type="EMBL" id="SJPZ01000001">
    <property type="protein sequence ID" value="TWU64610.1"/>
    <property type="molecule type" value="Genomic_DNA"/>
</dbReference>
<dbReference type="Gene3D" id="3.40.50.720">
    <property type="entry name" value="NAD(P)-binding Rossmann-like Domain"/>
    <property type="match status" value="1"/>
</dbReference>